<evidence type="ECO:0000313" key="2">
    <source>
        <dbReference type="EMBL" id="AWV98325.1"/>
    </source>
</evidence>
<keyword evidence="1" id="KW-0812">Transmembrane</keyword>
<reference evidence="2 3" key="1">
    <citation type="submission" date="2018-05" db="EMBL/GenBank/DDBJ databases">
        <title>Complete genome sequence of Arcticibacterium luteifluviistationis SM1504T, a cytophagaceae bacterium isolated from Arctic surface seawater.</title>
        <authorList>
            <person name="Li Y."/>
            <person name="Qin Q.-L."/>
        </authorList>
    </citation>
    <scope>NUCLEOTIDE SEQUENCE [LARGE SCALE GENOMIC DNA]</scope>
    <source>
        <strain evidence="2 3">SM1504</strain>
    </source>
</reference>
<protein>
    <recommendedName>
        <fullName evidence="4">Phosphatidic acid phosphatase type 2/haloperoxidase domain-containing protein</fullName>
    </recommendedName>
</protein>
<keyword evidence="1" id="KW-0472">Membrane</keyword>
<organism evidence="2 3">
    <name type="scientific">Arcticibacterium luteifluviistationis</name>
    <dbReference type="NCBI Taxonomy" id="1784714"/>
    <lineage>
        <taxon>Bacteria</taxon>
        <taxon>Pseudomonadati</taxon>
        <taxon>Bacteroidota</taxon>
        <taxon>Cytophagia</taxon>
        <taxon>Cytophagales</taxon>
        <taxon>Leadbetterellaceae</taxon>
        <taxon>Arcticibacterium</taxon>
    </lineage>
</organism>
<sequence>MPTALLATLYFVCPYIIGIDGSTVKAKLILLAFVFAYTLFFPSLMVFWLYKRKTIESIKLEKLSDRRFPYLFSIISSGFLSYFLYQKGPQLQGTAIVIGFIAVTILIIALISLKWQISAHSAGIGGLIGAFFMLKFRYDEMSLNTPFFLALIVAGLILSSRLKLNAHTLFQVIAGLLVGIIISTLGSIFI</sequence>
<feature type="transmembrane region" description="Helical" evidence="1">
    <location>
        <begin position="91"/>
        <end position="110"/>
    </location>
</feature>
<dbReference type="Proteomes" id="UP000249873">
    <property type="component" value="Chromosome"/>
</dbReference>
<feature type="transmembrane region" description="Helical" evidence="1">
    <location>
        <begin position="28"/>
        <end position="48"/>
    </location>
</feature>
<name>A0A2Z4GB87_9BACT</name>
<dbReference type="KEGG" id="als:DJ013_09140"/>
<feature type="transmembrane region" description="Helical" evidence="1">
    <location>
        <begin position="169"/>
        <end position="189"/>
    </location>
</feature>
<feature type="transmembrane region" description="Helical" evidence="1">
    <location>
        <begin position="68"/>
        <end position="85"/>
    </location>
</feature>
<proteinExistence type="predicted"/>
<evidence type="ECO:0000313" key="3">
    <source>
        <dbReference type="Proteomes" id="UP000249873"/>
    </source>
</evidence>
<keyword evidence="3" id="KW-1185">Reference proteome</keyword>
<evidence type="ECO:0000256" key="1">
    <source>
        <dbReference type="SAM" id="Phobius"/>
    </source>
</evidence>
<keyword evidence="1" id="KW-1133">Transmembrane helix</keyword>
<accession>A0A2Z4GB87</accession>
<dbReference type="OrthoDB" id="9786064at2"/>
<evidence type="ECO:0008006" key="4">
    <source>
        <dbReference type="Google" id="ProtNLM"/>
    </source>
</evidence>
<feature type="transmembrane region" description="Helical" evidence="1">
    <location>
        <begin position="146"/>
        <end position="162"/>
    </location>
</feature>
<dbReference type="AlphaFoldDB" id="A0A2Z4GB87"/>
<dbReference type="EMBL" id="CP029480">
    <property type="protein sequence ID" value="AWV98325.1"/>
    <property type="molecule type" value="Genomic_DNA"/>
</dbReference>
<gene>
    <name evidence="2" type="ORF">DJ013_09140</name>
</gene>